<dbReference type="NCBIfam" id="TIGR02677">
    <property type="entry name" value="TIGR02677 family protein"/>
    <property type="match status" value="1"/>
</dbReference>
<protein>
    <submittedName>
        <fullName evidence="1">TIGR02677 family protein</fullName>
    </submittedName>
</protein>
<reference evidence="1" key="1">
    <citation type="submission" date="2020-10" db="EMBL/GenBank/DDBJ databases">
        <authorList>
            <person name="Gilroy R."/>
        </authorList>
    </citation>
    <scope>NUCLEOTIDE SEQUENCE</scope>
    <source>
        <strain evidence="1">USAMLcec3-3695</strain>
    </source>
</reference>
<reference evidence="1" key="2">
    <citation type="journal article" date="2021" name="PeerJ">
        <title>Extensive microbial diversity within the chicken gut microbiome revealed by metagenomics and culture.</title>
        <authorList>
            <person name="Gilroy R."/>
            <person name="Ravi A."/>
            <person name="Getino M."/>
            <person name="Pursley I."/>
            <person name="Horton D.L."/>
            <person name="Alikhan N.F."/>
            <person name="Baker D."/>
            <person name="Gharbi K."/>
            <person name="Hall N."/>
            <person name="Watson M."/>
            <person name="Adriaenssens E.M."/>
            <person name="Foster-Nyarko E."/>
            <person name="Jarju S."/>
            <person name="Secka A."/>
            <person name="Antonio M."/>
            <person name="Oren A."/>
            <person name="Chaudhuri R.R."/>
            <person name="La Ragione R."/>
            <person name="Hildebrand F."/>
            <person name="Pallen M.J."/>
        </authorList>
    </citation>
    <scope>NUCLEOTIDE SEQUENCE</scope>
    <source>
        <strain evidence="1">USAMLcec3-3695</strain>
    </source>
</reference>
<evidence type="ECO:0000313" key="1">
    <source>
        <dbReference type="EMBL" id="HIU56638.1"/>
    </source>
</evidence>
<dbReference type="Proteomes" id="UP000824109">
    <property type="component" value="Unassembled WGS sequence"/>
</dbReference>
<dbReference type="AlphaFoldDB" id="A0A9D1MA19"/>
<dbReference type="InterPro" id="IPR013493">
    <property type="entry name" value="CHP02677"/>
</dbReference>
<organism evidence="1 2">
    <name type="scientific">Candidatus Ornithomonoglobus merdipullorum</name>
    <dbReference type="NCBI Taxonomy" id="2840895"/>
    <lineage>
        <taxon>Bacteria</taxon>
        <taxon>Bacillati</taxon>
        <taxon>Bacillota</taxon>
        <taxon>Clostridia</taxon>
        <taxon>Candidatus Ornithomonoglobus</taxon>
    </lineage>
</organism>
<accession>A0A9D1MA19</accession>
<gene>
    <name evidence="1" type="ORF">IAA61_02340</name>
</gene>
<comment type="caution">
    <text evidence="1">The sequence shown here is derived from an EMBL/GenBank/DDBJ whole genome shotgun (WGS) entry which is preliminary data.</text>
</comment>
<sequence length="488" mass="56677">MKINSSVTKAITETKYLSVDNHARYRLIMRLFYINYNRINYWLNAEDVYNELRENISGYTLDDCKNDLDSLVEWGSLISDHDTERIFTISDFKNKRFRYQMSEYAVEIERLTVKLENMRVEGASLDTGLLGTIRTQIEEMRSVADGSNDALHTWWRSLNENFKRLNREYQDYMKCFSFFESEDNSSAKQFIARKDDIIKYLRSFVKGIQKNGTAVAELLDDCEDIKNAVLERVIDCEFSIPRINSTVSRGEIAENVYALYSNLRSWFGSDENSEMDRIMNITNGIIRNITNYASILAESTGTMSSRKDEYRLFAEMFMDCESAEDAHRLSSLLFGLTNTCHITSDRERETESISSGIYDEPPEEIVIKPRVLTYREKQQQSAIADKSEAKKRSYDEYIKSIEKRQSIIESLIRNGRIVMEELPVIDPQTRSVLLSWISRATGHDGSFRTEYGTEFRLIYPENDRHFVLSCEDGKLTMPAFILDFGGTQ</sequence>
<dbReference type="Pfam" id="PF09660">
    <property type="entry name" value="DUF2397"/>
    <property type="match status" value="1"/>
</dbReference>
<proteinExistence type="predicted"/>
<name>A0A9D1MA19_9FIRM</name>
<evidence type="ECO:0000313" key="2">
    <source>
        <dbReference type="Proteomes" id="UP000824109"/>
    </source>
</evidence>
<dbReference type="EMBL" id="DVNB01000024">
    <property type="protein sequence ID" value="HIU56638.1"/>
    <property type="molecule type" value="Genomic_DNA"/>
</dbReference>